<organism evidence="3 4">
    <name type="scientific">Pristionchus pacificus</name>
    <name type="common">Parasitic nematode worm</name>
    <dbReference type="NCBI Taxonomy" id="54126"/>
    <lineage>
        <taxon>Eukaryota</taxon>
        <taxon>Metazoa</taxon>
        <taxon>Ecdysozoa</taxon>
        <taxon>Nematoda</taxon>
        <taxon>Chromadorea</taxon>
        <taxon>Rhabditida</taxon>
        <taxon>Rhabditina</taxon>
        <taxon>Diplogasteromorpha</taxon>
        <taxon>Diplogasteroidea</taxon>
        <taxon>Neodiplogasteridae</taxon>
        <taxon>Pristionchus</taxon>
    </lineage>
</organism>
<dbReference type="AlphaFoldDB" id="A0A2A6CT14"/>
<gene>
    <name evidence="3" type="primary">WBGene00108516</name>
</gene>
<reference evidence="4" key="1">
    <citation type="journal article" date="2008" name="Nat. Genet.">
        <title>The Pristionchus pacificus genome provides a unique perspective on nematode lifestyle and parasitism.</title>
        <authorList>
            <person name="Dieterich C."/>
            <person name="Clifton S.W."/>
            <person name="Schuster L.N."/>
            <person name="Chinwalla A."/>
            <person name="Delehaunty K."/>
            <person name="Dinkelacker I."/>
            <person name="Fulton L."/>
            <person name="Fulton R."/>
            <person name="Godfrey J."/>
            <person name="Minx P."/>
            <person name="Mitreva M."/>
            <person name="Roeseler W."/>
            <person name="Tian H."/>
            <person name="Witte H."/>
            <person name="Yang S.P."/>
            <person name="Wilson R.K."/>
            <person name="Sommer R.J."/>
        </authorList>
    </citation>
    <scope>NUCLEOTIDE SEQUENCE [LARGE SCALE GENOMIC DNA]</scope>
    <source>
        <strain evidence="4">PS312</strain>
    </source>
</reference>
<feature type="compositionally biased region" description="Acidic residues" evidence="2">
    <location>
        <begin position="13"/>
        <end position="23"/>
    </location>
</feature>
<feature type="region of interest" description="Disordered" evidence="2">
    <location>
        <begin position="1"/>
        <end position="24"/>
    </location>
</feature>
<evidence type="ECO:0000256" key="2">
    <source>
        <dbReference type="SAM" id="MobiDB-lite"/>
    </source>
</evidence>
<dbReference type="InterPro" id="IPR050230">
    <property type="entry name" value="CALM/Myosin/TropC-like"/>
</dbReference>
<evidence type="ECO:0000313" key="3">
    <source>
        <dbReference type="EnsemblMetazoa" id="PPA18962.1"/>
    </source>
</evidence>
<protein>
    <submittedName>
        <fullName evidence="3">Cal-7</fullName>
    </submittedName>
</protein>
<name>A0A2A6CT14_PRIPA</name>
<dbReference type="InterPro" id="IPR011992">
    <property type="entry name" value="EF-hand-dom_pair"/>
</dbReference>
<evidence type="ECO:0000313" key="4">
    <source>
        <dbReference type="Proteomes" id="UP000005239"/>
    </source>
</evidence>
<dbReference type="Gene3D" id="1.10.238.10">
    <property type="entry name" value="EF-hand"/>
    <property type="match status" value="2"/>
</dbReference>
<accession>A0A8R1UE26</accession>
<dbReference type="OrthoDB" id="26525at2759"/>
<reference evidence="3" key="2">
    <citation type="submission" date="2022-06" db="UniProtKB">
        <authorList>
            <consortium name="EnsemblMetazoa"/>
        </authorList>
    </citation>
    <scope>IDENTIFICATION</scope>
    <source>
        <strain evidence="3">PS312</strain>
    </source>
</reference>
<keyword evidence="1" id="KW-0677">Repeat</keyword>
<accession>A0A2A6CT14</accession>
<feature type="compositionally biased region" description="Basic and acidic residues" evidence="2">
    <location>
        <begin position="1"/>
        <end position="12"/>
    </location>
</feature>
<dbReference type="Proteomes" id="UP000005239">
    <property type="component" value="Unassembled WGS sequence"/>
</dbReference>
<dbReference type="EnsemblMetazoa" id="PPA18962.1">
    <property type="protein sequence ID" value="PPA18962.1"/>
    <property type="gene ID" value="WBGene00108516"/>
</dbReference>
<keyword evidence="4" id="KW-1185">Reference proteome</keyword>
<dbReference type="GO" id="GO:0016460">
    <property type="term" value="C:myosin II complex"/>
    <property type="evidence" value="ECO:0000318"/>
    <property type="project" value="GO_Central"/>
</dbReference>
<proteinExistence type="predicted"/>
<dbReference type="PANTHER" id="PTHR23048">
    <property type="entry name" value="MYOSIN LIGHT CHAIN 1, 3"/>
    <property type="match status" value="1"/>
</dbReference>
<evidence type="ECO:0000256" key="1">
    <source>
        <dbReference type="ARBA" id="ARBA00022737"/>
    </source>
</evidence>
<dbReference type="PANTHER" id="PTHR23048:SF0">
    <property type="entry name" value="CALMODULIN LIKE 3"/>
    <property type="match status" value="1"/>
</dbReference>
<dbReference type="SUPFAM" id="SSF47473">
    <property type="entry name" value="EF-hand"/>
    <property type="match status" value="1"/>
</dbReference>
<sequence>MTDSDVEHPVEVEEREWSEEEDRIDGTARSIVSESAIEEIRSRIIDLFKTFYEAGDGEWLEIREVGNVLRCLGFSPSLEEVDQFTDHLMKTGEKVHFNHFLPRIVAAYESREWPRQSRDELSAAFETLTESKFISKDKLVAVLTTLGEPLTQNEVQAMMNHLAVNKDGNVDWSSYVDEVIDHEEQRI</sequence>
<dbReference type="FunFam" id="1.10.238.10:FF:000003">
    <property type="entry name" value="Calmodulin A"/>
    <property type="match status" value="1"/>
</dbReference>